<proteinExistence type="predicted"/>
<reference evidence="1" key="2">
    <citation type="journal article" date="2015" name="Data Brief">
        <title>Shoot transcriptome of the giant reed, Arundo donax.</title>
        <authorList>
            <person name="Barrero R.A."/>
            <person name="Guerrero F.D."/>
            <person name="Moolhuijzen P."/>
            <person name="Goolsby J.A."/>
            <person name="Tidwell J."/>
            <person name="Bellgard S.E."/>
            <person name="Bellgard M.I."/>
        </authorList>
    </citation>
    <scope>NUCLEOTIDE SEQUENCE</scope>
    <source>
        <tissue evidence="1">Shoot tissue taken approximately 20 cm above the soil surface</tissue>
    </source>
</reference>
<accession>A0A0A9CXS0</accession>
<evidence type="ECO:0000313" key="1">
    <source>
        <dbReference type="EMBL" id="JAD81094.1"/>
    </source>
</evidence>
<protein>
    <submittedName>
        <fullName evidence="1">Uncharacterized protein</fullName>
    </submittedName>
</protein>
<name>A0A0A9CXS0_ARUDO</name>
<dbReference type="AlphaFoldDB" id="A0A0A9CXS0"/>
<dbReference type="EMBL" id="GBRH01216801">
    <property type="protein sequence ID" value="JAD81094.1"/>
    <property type="molecule type" value="Transcribed_RNA"/>
</dbReference>
<organism evidence="1">
    <name type="scientific">Arundo donax</name>
    <name type="common">Giant reed</name>
    <name type="synonym">Donax arundinaceus</name>
    <dbReference type="NCBI Taxonomy" id="35708"/>
    <lineage>
        <taxon>Eukaryota</taxon>
        <taxon>Viridiplantae</taxon>
        <taxon>Streptophyta</taxon>
        <taxon>Embryophyta</taxon>
        <taxon>Tracheophyta</taxon>
        <taxon>Spermatophyta</taxon>
        <taxon>Magnoliopsida</taxon>
        <taxon>Liliopsida</taxon>
        <taxon>Poales</taxon>
        <taxon>Poaceae</taxon>
        <taxon>PACMAD clade</taxon>
        <taxon>Arundinoideae</taxon>
        <taxon>Arundineae</taxon>
        <taxon>Arundo</taxon>
    </lineage>
</organism>
<reference evidence="1" key="1">
    <citation type="submission" date="2014-09" db="EMBL/GenBank/DDBJ databases">
        <authorList>
            <person name="Magalhaes I.L.F."/>
            <person name="Oliveira U."/>
            <person name="Santos F.R."/>
            <person name="Vidigal T.H.D.A."/>
            <person name="Brescovit A.D."/>
            <person name="Santos A.J."/>
        </authorList>
    </citation>
    <scope>NUCLEOTIDE SEQUENCE</scope>
    <source>
        <tissue evidence="1">Shoot tissue taken approximately 20 cm above the soil surface</tissue>
    </source>
</reference>
<sequence>MKTVAIGYKIITSIEMLLKTKVRLTASMKSTGMKTTRTMLLPGQLQKL</sequence>